<dbReference type="GO" id="GO:0016485">
    <property type="term" value="P:protein processing"/>
    <property type="evidence" value="ECO:0007669"/>
    <property type="project" value="TreeGrafter"/>
</dbReference>
<dbReference type="PANTHER" id="PTHR43016:SF13">
    <property type="entry name" value="PRESEQUENCE PROTEASE, MITOCHONDRIAL"/>
    <property type="match status" value="1"/>
</dbReference>
<dbReference type="InterPro" id="IPR011249">
    <property type="entry name" value="Metalloenz_LuxS/M16"/>
</dbReference>
<feature type="domain" description="Peptidase M16C associated" evidence="1">
    <location>
        <begin position="413"/>
        <end position="667"/>
    </location>
</feature>
<dbReference type="Gene3D" id="3.30.830.10">
    <property type="entry name" value="Metalloenzyme, LuxS/M16 peptidase-like"/>
    <property type="match status" value="4"/>
</dbReference>
<dbReference type="InterPro" id="IPR055130">
    <property type="entry name" value="PreP_C"/>
</dbReference>
<dbReference type="InterPro" id="IPR013578">
    <property type="entry name" value="Peptidase_M16C_assoc"/>
</dbReference>
<proteinExistence type="predicted"/>
<evidence type="ECO:0000313" key="3">
    <source>
        <dbReference type="Proteomes" id="UP000220005"/>
    </source>
</evidence>
<dbReference type="InterPro" id="IPR007863">
    <property type="entry name" value="Peptidase_M16_C"/>
</dbReference>
<sequence>MKQYPGYTVVRSEDCPEQHGTLTVLTHDVSGATILLVENEDVNKAFGIGFGTFPSDDTGVFHILEHSVLAGSEKYPVTSPFLQLLKSSMASFLNAMTFPDKTVYPFATPNETDFKNLMDVYLNAVFCPLAMVDKAVFEQEGWHRDADGTVSGVVYNEMQGALAAPDAQLEDALERAMFPDTAYGFVSGGDPASIPALTYEKYQRVYRRHYSADNCCVTLYGKMDMAEKLDFLDREYLSKMPKGTSQPKLTLQSEQPGVCVKIPYYTEKPEADEVQCALAWYTGTFGDRERQLAVEILLDALLGTNQSPLKAALLEEKLGADIDVGFDDSTLQPVLELVLRGATEETAEQFAAAVRRAVDGILAEGIPAELLLASLNAAEFASLERPGSLPDGVLDAIHAATGWLHTGDPALLLHTDKLFAALREKLDSGWFNELLRELFAPAPVQVIQVPTLPKKDDENAAPARTDGKLVLDHPLTVADLGEGSPSAEGVVGTVAGAELLHHPSKGSLYLNLYYDLGGLSEEEVQYLDILTDMLDELDTPRHTARELNTLRSTWLGDSTACIAFWTGRQEETPCHAKLVLSMSLLERSLEKAIELGGEFLYETKLTGEKAEAAFARVLSQQKLNMEQQFIQMGNQYAMVRAMSHYAVEYALSEACSGVTGYKFLCGLLEQADWAALGKKLEAVREKVLHHAALTISLHGSEAAKQKLEALLPGSVFAEEARGTAKPYTQELTAPVNEAFLIDGGVNYDILAWPQERKPERRVLARVMSYEYLWHNIREVGGAYGTGMLTRAGAEAYYTYRDPHMAESYETFAKGPAELAARSYTEKDLTDSIVGTVSEMDKPMKPCAEAKDLDRRYFCGITDEMLAADRRALCGVDEAALKAMAADLGKAAEHGTRVAFGSKEAVEAAKELFDRVETL</sequence>
<dbReference type="SUPFAM" id="SSF63411">
    <property type="entry name" value="LuxS/MPP-like metallohydrolase"/>
    <property type="match status" value="4"/>
</dbReference>
<dbReference type="AlphaFoldDB" id="A0A2A7AN95"/>
<evidence type="ECO:0000259" key="1">
    <source>
        <dbReference type="SMART" id="SM01264"/>
    </source>
</evidence>
<name>A0A2A7AN95_9FIRM</name>
<protein>
    <submittedName>
        <fullName evidence="2">Peptidase M16</fullName>
    </submittedName>
</protein>
<dbReference type="GO" id="GO:0046872">
    <property type="term" value="F:metal ion binding"/>
    <property type="evidence" value="ECO:0007669"/>
    <property type="project" value="InterPro"/>
</dbReference>
<evidence type="ECO:0000313" key="2">
    <source>
        <dbReference type="EMBL" id="PDX80511.1"/>
    </source>
</evidence>
<dbReference type="RefSeq" id="WP_097840053.1">
    <property type="nucleotide sequence ID" value="NZ_NMTY01000026.1"/>
</dbReference>
<dbReference type="Pfam" id="PF00675">
    <property type="entry name" value="Peptidase_M16"/>
    <property type="match status" value="1"/>
</dbReference>
<dbReference type="Pfam" id="PF05193">
    <property type="entry name" value="Peptidase_M16_C"/>
    <property type="match status" value="1"/>
</dbReference>
<organism evidence="2 3">
    <name type="scientific">Faecalibacterium prausnitzii</name>
    <dbReference type="NCBI Taxonomy" id="853"/>
    <lineage>
        <taxon>Bacteria</taxon>
        <taxon>Bacillati</taxon>
        <taxon>Bacillota</taxon>
        <taxon>Clostridia</taxon>
        <taxon>Eubacteriales</taxon>
        <taxon>Oscillospiraceae</taxon>
        <taxon>Faecalibacterium</taxon>
    </lineage>
</organism>
<dbReference type="PANTHER" id="PTHR43016">
    <property type="entry name" value="PRESEQUENCE PROTEASE"/>
    <property type="match status" value="1"/>
</dbReference>
<dbReference type="GO" id="GO:0004222">
    <property type="term" value="F:metalloendopeptidase activity"/>
    <property type="evidence" value="ECO:0007669"/>
    <property type="project" value="TreeGrafter"/>
</dbReference>
<dbReference type="Proteomes" id="UP000220005">
    <property type="component" value="Unassembled WGS sequence"/>
</dbReference>
<dbReference type="InterPro" id="IPR011765">
    <property type="entry name" value="Pept_M16_N"/>
</dbReference>
<dbReference type="EMBL" id="NMTY01000026">
    <property type="protein sequence ID" value="PDX80511.1"/>
    <property type="molecule type" value="Genomic_DNA"/>
</dbReference>
<comment type="caution">
    <text evidence="2">The sequence shown here is derived from an EMBL/GenBank/DDBJ whole genome shotgun (WGS) entry which is preliminary data.</text>
</comment>
<gene>
    <name evidence="2" type="ORF">CGS58_12235</name>
</gene>
<dbReference type="SMART" id="SM01264">
    <property type="entry name" value="M16C_associated"/>
    <property type="match status" value="1"/>
</dbReference>
<dbReference type="Pfam" id="PF08367">
    <property type="entry name" value="M16C_assoc"/>
    <property type="match status" value="1"/>
</dbReference>
<reference evidence="2 3" key="1">
    <citation type="journal article" date="2017" name="Front. Microbiol.">
        <title>New Insights into the Diversity of the Genus Faecalibacterium.</title>
        <authorList>
            <person name="Benevides L."/>
            <person name="Burman S."/>
            <person name="Martin R."/>
            <person name="Robert V."/>
            <person name="Thomas M."/>
            <person name="Miquel S."/>
            <person name="Chain F."/>
            <person name="Sokol H."/>
            <person name="Bermudez-Humaran L.G."/>
            <person name="Morrison M."/>
            <person name="Langella P."/>
            <person name="Azevedo V.A."/>
            <person name="Chatel J.M."/>
            <person name="Soares S."/>
        </authorList>
    </citation>
    <scope>NUCLEOTIDE SEQUENCE [LARGE SCALE GENOMIC DNA]</scope>
    <source>
        <strain evidence="2 3">CNCM I 4575</strain>
    </source>
</reference>
<dbReference type="Pfam" id="PF22516">
    <property type="entry name" value="PreP_C"/>
    <property type="match status" value="1"/>
</dbReference>
<accession>A0A2A7AN95</accession>